<dbReference type="STRING" id="1306406.J116_006340"/>
<gene>
    <name evidence="1" type="ORF">J116_006340</name>
</gene>
<dbReference type="AlphaFoldDB" id="A0A1D3DZY5"/>
<evidence type="ECO:0000313" key="2">
    <source>
        <dbReference type="Proteomes" id="UP000095329"/>
    </source>
</evidence>
<name>A0A1D3DZY5_9ACTN</name>
<proteinExistence type="predicted"/>
<protein>
    <submittedName>
        <fullName evidence="1">Uncharacterized protein</fullName>
    </submittedName>
</protein>
<reference evidence="1 2" key="1">
    <citation type="journal article" date="2013" name="Genome Announc.">
        <title>Genome Sequence of Streptomyces violaceusniger Strain SPC6, a Halotolerant Streptomycete That Exhibits Rapid Growth and Development.</title>
        <authorList>
            <person name="Chen X."/>
            <person name="Zhang B."/>
            <person name="Zhang W."/>
            <person name="Wu X."/>
            <person name="Zhang M."/>
            <person name="Chen T."/>
            <person name="Liu G."/>
            <person name="Dyson P."/>
        </authorList>
    </citation>
    <scope>NUCLEOTIDE SEQUENCE [LARGE SCALE GENOMIC DNA]</scope>
    <source>
        <strain evidence="1 2">SPC6</strain>
    </source>
</reference>
<keyword evidence="2" id="KW-1185">Reference proteome</keyword>
<evidence type="ECO:0000313" key="1">
    <source>
        <dbReference type="EMBL" id="OEJ97893.1"/>
    </source>
</evidence>
<comment type="caution">
    <text evidence="1">The sequence shown here is derived from an EMBL/GenBank/DDBJ whole genome shotgun (WGS) entry which is preliminary data.</text>
</comment>
<dbReference type="eggNOG" id="ENOG5033YZ0">
    <property type="taxonomic scope" value="Bacteria"/>
</dbReference>
<dbReference type="EMBL" id="ASHX02000001">
    <property type="protein sequence ID" value="OEJ97893.1"/>
    <property type="molecule type" value="Genomic_DNA"/>
</dbReference>
<dbReference type="Proteomes" id="UP000095329">
    <property type="component" value="Unassembled WGS sequence"/>
</dbReference>
<organism evidence="1 2">
    <name type="scientific">Streptomyces thermolilacinus SPC6</name>
    <dbReference type="NCBI Taxonomy" id="1306406"/>
    <lineage>
        <taxon>Bacteria</taxon>
        <taxon>Bacillati</taxon>
        <taxon>Actinomycetota</taxon>
        <taxon>Actinomycetes</taxon>
        <taxon>Kitasatosporales</taxon>
        <taxon>Streptomycetaceae</taxon>
        <taxon>Streptomyces</taxon>
    </lineage>
</organism>
<accession>A0A1D3DZY5</accession>
<sequence length="130" mass="14143">MDVKGVTLQTFKNRVDEILRTLAESPAGHQQIGEQKVTADAYGTGFSAASDLHSGYEKVRTRLENLSKMFGETIEALGIAVQVADKGYTGIDVDVKDRFKEIQKRNQEFYAAEKSKESGSGGAADSSTYS</sequence>